<dbReference type="PANTHER" id="PTHR34236:SF1">
    <property type="entry name" value="DIMETHYL SULFOXIDE REDUCTASE TRANSCRIPTIONAL ACTIVATOR"/>
    <property type="match status" value="1"/>
</dbReference>
<protein>
    <submittedName>
        <fullName evidence="5">Predicted DNA binding protein, contains HTH domain</fullName>
    </submittedName>
</protein>
<evidence type="ECO:0000313" key="6">
    <source>
        <dbReference type="Proteomes" id="UP000199451"/>
    </source>
</evidence>
<evidence type="ECO:0000259" key="3">
    <source>
        <dbReference type="Pfam" id="PF04967"/>
    </source>
</evidence>
<feature type="domain" description="Bacterioopsin transcriptional activator GAF and HTH associated" evidence="4">
    <location>
        <begin position="6"/>
        <end position="141"/>
    </location>
</feature>
<gene>
    <name evidence="5" type="ORF">SAMN04487949_3650</name>
</gene>
<name>A0A1G9ZFN3_9EURY</name>
<dbReference type="InterPro" id="IPR031803">
    <property type="entry name" value="BAT_GAF/HTH-assoc"/>
</dbReference>
<evidence type="ECO:0000256" key="1">
    <source>
        <dbReference type="ARBA" id="ARBA00023015"/>
    </source>
</evidence>
<organism evidence="5 6">
    <name type="scientific">Halogranum gelatinilyticum</name>
    <dbReference type="NCBI Taxonomy" id="660521"/>
    <lineage>
        <taxon>Archaea</taxon>
        <taxon>Methanobacteriati</taxon>
        <taxon>Methanobacteriota</taxon>
        <taxon>Stenosarchaea group</taxon>
        <taxon>Halobacteria</taxon>
        <taxon>Halobacteriales</taxon>
        <taxon>Haloferacaceae</taxon>
    </lineage>
</organism>
<dbReference type="RefSeq" id="WP_089699824.1">
    <property type="nucleotide sequence ID" value="NZ_FNHL01000007.1"/>
</dbReference>
<proteinExistence type="predicted"/>
<keyword evidence="6" id="KW-1185">Reference proteome</keyword>
<evidence type="ECO:0000259" key="4">
    <source>
        <dbReference type="Pfam" id="PF15915"/>
    </source>
</evidence>
<dbReference type="Proteomes" id="UP000199451">
    <property type="component" value="Unassembled WGS sequence"/>
</dbReference>
<dbReference type="InterPro" id="IPR013324">
    <property type="entry name" value="RNA_pol_sigma_r3/r4-like"/>
</dbReference>
<evidence type="ECO:0000256" key="2">
    <source>
        <dbReference type="ARBA" id="ARBA00023163"/>
    </source>
</evidence>
<accession>A0A1G9ZFN3</accession>
<dbReference type="AlphaFoldDB" id="A0A1G9ZFN3"/>
<dbReference type="EMBL" id="FNHL01000007">
    <property type="protein sequence ID" value="SDN20230.1"/>
    <property type="molecule type" value="Genomic_DNA"/>
</dbReference>
<keyword evidence="2" id="KW-0804">Transcription</keyword>
<evidence type="ECO:0000313" key="5">
    <source>
        <dbReference type="EMBL" id="SDN20230.1"/>
    </source>
</evidence>
<sequence length="214" mass="24081">MATVAEFTLPSNEFPLGTVFTKLPDVVVQLERVIPVKNGVVPYFWVRGTESDSIVDQFSEHPGVRDIRAIDHVESEYLLRCEWTSGYDSVLDALIVPEIVLLSATGTAEEWTFELRGESREAIASFRDYCHDHGVLVTLTEIHALRPLDAKQNLTDGQREALTLAYDRGYFNSPRDTTLAEMADELDVSQQALGARLRRGNRRLIEQALTESRS</sequence>
<keyword evidence="1" id="KW-0805">Transcription regulation</keyword>
<dbReference type="PANTHER" id="PTHR34236">
    <property type="entry name" value="DIMETHYL SULFOXIDE REDUCTASE TRANSCRIPTIONAL ACTIVATOR"/>
    <property type="match status" value="1"/>
</dbReference>
<reference evidence="6" key="1">
    <citation type="submission" date="2016-10" db="EMBL/GenBank/DDBJ databases">
        <authorList>
            <person name="Varghese N."/>
            <person name="Submissions S."/>
        </authorList>
    </citation>
    <scope>NUCLEOTIDE SEQUENCE [LARGE SCALE GENOMIC DNA]</scope>
    <source>
        <strain evidence="6">CGMCC 1.10119</strain>
    </source>
</reference>
<dbReference type="Pfam" id="PF15915">
    <property type="entry name" value="BAT"/>
    <property type="match status" value="1"/>
</dbReference>
<dbReference type="InterPro" id="IPR007050">
    <property type="entry name" value="HTH_bacterioopsin"/>
</dbReference>
<dbReference type="OrthoDB" id="156233at2157"/>
<feature type="domain" description="HTH bat-type" evidence="3">
    <location>
        <begin position="154"/>
        <end position="206"/>
    </location>
</feature>
<dbReference type="Pfam" id="PF04967">
    <property type="entry name" value="HTH_10"/>
    <property type="match status" value="1"/>
</dbReference>
<dbReference type="SUPFAM" id="SSF88659">
    <property type="entry name" value="Sigma3 and sigma4 domains of RNA polymerase sigma factors"/>
    <property type="match status" value="1"/>
</dbReference>